<sequence length="103" mass="11877">MEAELYLKQDSSGQLYVDFDAPPGLAPSEFVEQIFQCVDSGYRILGIHMPNETSNGDWEAFLIRDGHSVRHLVCYPGTNCINYEMAMETFDFFVRRLGYEKVR</sequence>
<dbReference type="OrthoDB" id="9864289at2"/>
<reference evidence="1 3" key="1">
    <citation type="submission" date="2015-07" db="EMBL/GenBank/DDBJ databases">
        <title>Fjat-14205 dsm 2895.</title>
        <authorList>
            <person name="Liu B."/>
            <person name="Wang J."/>
            <person name="Zhu Y."/>
            <person name="Liu G."/>
            <person name="Chen Q."/>
            <person name="Chen Z."/>
            <person name="Lan J."/>
            <person name="Che J."/>
            <person name="Ge C."/>
            <person name="Shi H."/>
            <person name="Pan Z."/>
            <person name="Liu X."/>
        </authorList>
    </citation>
    <scope>NUCLEOTIDE SEQUENCE [LARGE SCALE GENOMIC DNA]</scope>
    <source>
        <strain evidence="1 3">DSM 2895</strain>
    </source>
</reference>
<keyword evidence="3" id="KW-1185">Reference proteome</keyword>
<evidence type="ECO:0000313" key="3">
    <source>
        <dbReference type="Proteomes" id="UP000037269"/>
    </source>
</evidence>
<dbReference type="GeneID" id="42306009"/>
<dbReference type="AlphaFoldDB" id="A0A0D1XSR7"/>
<evidence type="ECO:0000313" key="2">
    <source>
        <dbReference type="EMBL" id="SDI74896.1"/>
    </source>
</evidence>
<dbReference type="Proteomes" id="UP000037269">
    <property type="component" value="Unassembled WGS sequence"/>
</dbReference>
<dbReference type="Proteomes" id="UP000182836">
    <property type="component" value="Unassembled WGS sequence"/>
</dbReference>
<accession>A0A0D1XSR7</accession>
<protein>
    <submittedName>
        <fullName evidence="1">Uncharacterized protein</fullName>
    </submittedName>
</protein>
<dbReference type="EMBL" id="FNED01000007">
    <property type="protein sequence ID" value="SDI74896.1"/>
    <property type="molecule type" value="Genomic_DNA"/>
</dbReference>
<name>A0A0D1XSR7_ANEMI</name>
<dbReference type="PATRIC" id="fig|47500.8.peg.4613"/>
<proteinExistence type="predicted"/>
<dbReference type="RefSeq" id="WP_043068920.1">
    <property type="nucleotide sequence ID" value="NZ_BJOA01000056.1"/>
</dbReference>
<evidence type="ECO:0000313" key="4">
    <source>
        <dbReference type="Proteomes" id="UP000182836"/>
    </source>
</evidence>
<gene>
    <name evidence="1" type="ORF">AF333_12585</name>
    <name evidence="2" type="ORF">SAMN04487909_10790</name>
</gene>
<evidence type="ECO:0000313" key="1">
    <source>
        <dbReference type="EMBL" id="KON96195.1"/>
    </source>
</evidence>
<reference evidence="2 4" key="2">
    <citation type="submission" date="2016-10" db="EMBL/GenBank/DDBJ databases">
        <authorList>
            <person name="de Groot N.N."/>
        </authorList>
    </citation>
    <scope>NUCLEOTIDE SEQUENCE [LARGE SCALE GENOMIC DNA]</scope>
    <source>
        <strain evidence="2 4">DSM 2895</strain>
    </source>
</reference>
<dbReference type="EMBL" id="LGUG01000004">
    <property type="protein sequence ID" value="KON96195.1"/>
    <property type="molecule type" value="Genomic_DNA"/>
</dbReference>
<organism evidence="1 3">
    <name type="scientific">Aneurinibacillus migulanus</name>
    <name type="common">Bacillus migulanus</name>
    <dbReference type="NCBI Taxonomy" id="47500"/>
    <lineage>
        <taxon>Bacteria</taxon>
        <taxon>Bacillati</taxon>
        <taxon>Bacillota</taxon>
        <taxon>Bacilli</taxon>
        <taxon>Bacillales</taxon>
        <taxon>Paenibacillaceae</taxon>
        <taxon>Aneurinibacillus group</taxon>
        <taxon>Aneurinibacillus</taxon>
    </lineage>
</organism>